<evidence type="ECO:0000256" key="1">
    <source>
        <dbReference type="ARBA" id="ARBA00004651"/>
    </source>
</evidence>
<evidence type="ECO:0000256" key="2">
    <source>
        <dbReference type="ARBA" id="ARBA00007776"/>
    </source>
</evidence>
<accession>A0A9X5E4I0</accession>
<sequence length="197" mass="22091">MQGLKSLRYLWQKSPGWRQFVNGVAIVGSASLCLLLLPMRLPGTVLLGIAPNWLLIWVVTWSIKRSVLQGAIAGITLGLIQDGMTAHNPTHVFGLMMVGILTARLQKQRYLQEDFISVALIVFAMTIMVETIATLQFGFLGEATTYTFGLPLEKLAEVWQHHQQIALISAVISSLWAPVIYYPLNHWWTTTRFLGTR</sequence>
<evidence type="ECO:0000256" key="6">
    <source>
        <dbReference type="ARBA" id="ARBA00022989"/>
    </source>
</evidence>
<comment type="caution">
    <text evidence="9">The sequence shown here is derived from an EMBL/GenBank/DDBJ whole genome shotgun (WGS) entry which is preliminary data.</text>
</comment>
<keyword evidence="5" id="KW-0133">Cell shape</keyword>
<protein>
    <submittedName>
        <fullName evidence="9">Rod shape-determining protein MreD</fullName>
    </submittedName>
</protein>
<feature type="transmembrane region" description="Helical" evidence="8">
    <location>
        <begin position="83"/>
        <end position="103"/>
    </location>
</feature>
<comment type="similarity">
    <text evidence="2">Belongs to the MreD family.</text>
</comment>
<evidence type="ECO:0000256" key="4">
    <source>
        <dbReference type="ARBA" id="ARBA00022692"/>
    </source>
</evidence>
<organism evidence="9 10">
    <name type="scientific">Scytonema millei VB511283</name>
    <dbReference type="NCBI Taxonomy" id="1245923"/>
    <lineage>
        <taxon>Bacteria</taxon>
        <taxon>Bacillati</taxon>
        <taxon>Cyanobacteriota</taxon>
        <taxon>Cyanophyceae</taxon>
        <taxon>Nostocales</taxon>
        <taxon>Scytonemataceae</taxon>
        <taxon>Scytonema</taxon>
    </lineage>
</organism>
<keyword evidence="10" id="KW-1185">Reference proteome</keyword>
<evidence type="ECO:0000313" key="10">
    <source>
        <dbReference type="Proteomes" id="UP000031532"/>
    </source>
</evidence>
<dbReference type="GO" id="GO:0008360">
    <property type="term" value="P:regulation of cell shape"/>
    <property type="evidence" value="ECO:0007669"/>
    <property type="project" value="UniProtKB-KW"/>
</dbReference>
<comment type="subcellular location">
    <subcellularLocation>
        <location evidence="1">Cell membrane</location>
        <topology evidence="1">Multi-pass membrane protein</topology>
    </subcellularLocation>
</comment>
<reference evidence="9 10" key="1">
    <citation type="journal article" date="2015" name="Genome Announc.">
        <title>Draft Genome Sequence of the Terrestrial Cyanobacterium Scytonema millei VB511283, Isolated from Eastern India.</title>
        <authorList>
            <person name="Sen D."/>
            <person name="Chandrababunaidu M.M."/>
            <person name="Singh D."/>
            <person name="Sanghi N."/>
            <person name="Ghorai A."/>
            <person name="Mishra G.P."/>
            <person name="Madduluri M."/>
            <person name="Adhikary S.P."/>
            <person name="Tripathy S."/>
        </authorList>
    </citation>
    <scope>NUCLEOTIDE SEQUENCE [LARGE SCALE GENOMIC DNA]</scope>
    <source>
        <strain evidence="9 10">VB511283</strain>
    </source>
</reference>
<keyword evidence="3" id="KW-1003">Cell membrane</keyword>
<keyword evidence="7 8" id="KW-0472">Membrane</keyword>
<dbReference type="GO" id="GO:0005886">
    <property type="term" value="C:plasma membrane"/>
    <property type="evidence" value="ECO:0007669"/>
    <property type="project" value="UniProtKB-SubCell"/>
</dbReference>
<feature type="transmembrane region" description="Helical" evidence="8">
    <location>
        <begin position="161"/>
        <end position="184"/>
    </location>
</feature>
<gene>
    <name evidence="9" type="primary">mreD</name>
    <name evidence="9" type="ORF">QH73_0010630</name>
</gene>
<feature type="transmembrane region" description="Helical" evidence="8">
    <location>
        <begin position="44"/>
        <end position="63"/>
    </location>
</feature>
<keyword evidence="6 8" id="KW-1133">Transmembrane helix</keyword>
<evidence type="ECO:0000256" key="8">
    <source>
        <dbReference type="SAM" id="Phobius"/>
    </source>
</evidence>
<keyword evidence="4 8" id="KW-0812">Transmembrane</keyword>
<name>A0A9X5E4I0_9CYAN</name>
<dbReference type="Proteomes" id="UP000031532">
    <property type="component" value="Unassembled WGS sequence"/>
</dbReference>
<dbReference type="AlphaFoldDB" id="A0A9X5E4I0"/>
<dbReference type="NCBIfam" id="TIGR03426">
    <property type="entry name" value="shape_MreD"/>
    <property type="match status" value="1"/>
</dbReference>
<evidence type="ECO:0000256" key="3">
    <source>
        <dbReference type="ARBA" id="ARBA00022475"/>
    </source>
</evidence>
<evidence type="ECO:0000256" key="5">
    <source>
        <dbReference type="ARBA" id="ARBA00022960"/>
    </source>
</evidence>
<proteinExistence type="inferred from homology"/>
<dbReference type="EMBL" id="JTJC03000002">
    <property type="protein sequence ID" value="NHC35111.1"/>
    <property type="molecule type" value="Genomic_DNA"/>
</dbReference>
<dbReference type="Pfam" id="PF04093">
    <property type="entry name" value="MreD"/>
    <property type="match status" value="1"/>
</dbReference>
<dbReference type="OrthoDB" id="458492at2"/>
<dbReference type="InterPro" id="IPR007227">
    <property type="entry name" value="Cell_shape_determining_MreD"/>
</dbReference>
<evidence type="ECO:0000256" key="7">
    <source>
        <dbReference type="ARBA" id="ARBA00023136"/>
    </source>
</evidence>
<feature type="transmembrane region" description="Helical" evidence="8">
    <location>
        <begin position="20"/>
        <end position="37"/>
    </location>
</feature>
<feature type="transmembrane region" description="Helical" evidence="8">
    <location>
        <begin position="115"/>
        <end position="141"/>
    </location>
</feature>
<evidence type="ECO:0000313" key="9">
    <source>
        <dbReference type="EMBL" id="NHC35111.1"/>
    </source>
</evidence>